<gene>
    <name evidence="2" type="ORF">F0161_02845</name>
</gene>
<keyword evidence="1" id="KW-1133">Transmembrane helix</keyword>
<name>A0A5P1X3Y0_9LACO</name>
<keyword evidence="3" id="KW-1185">Reference proteome</keyword>
<dbReference type="KEGG" id="lnn:F0161_02845"/>
<keyword evidence="1" id="KW-0472">Membrane</keyword>
<dbReference type="RefSeq" id="WP_150203665.1">
    <property type="nucleotide sequence ID" value="NZ_CAUQTN010000005.1"/>
</dbReference>
<dbReference type="Proteomes" id="UP000325295">
    <property type="component" value="Chromosome"/>
</dbReference>
<accession>A0A5P1X3Y0</accession>
<evidence type="ECO:0000313" key="2">
    <source>
        <dbReference type="EMBL" id="QER66917.1"/>
    </source>
</evidence>
<reference evidence="2 3" key="1">
    <citation type="submission" date="2019-09" db="EMBL/GenBank/DDBJ databases">
        <title>Complete Genome Sequence of Lactobacillus nenjiangensis SH-Y15, isolated from sauerkraut.</title>
        <authorList>
            <person name="Yang H."/>
        </authorList>
    </citation>
    <scope>NUCLEOTIDE SEQUENCE [LARGE SCALE GENOMIC DNA]</scope>
    <source>
        <strain evidence="2 3">SH-Y15</strain>
    </source>
</reference>
<evidence type="ECO:0000313" key="3">
    <source>
        <dbReference type="Proteomes" id="UP000325295"/>
    </source>
</evidence>
<dbReference type="EMBL" id="CP043939">
    <property type="protein sequence ID" value="QER66917.1"/>
    <property type="molecule type" value="Genomic_DNA"/>
</dbReference>
<sequence>MLTILDMINRSLGYFNVNTKLKNQAYVVVGFFGEFYLFYVAFRLLKNGAYVRGLLFMLAFLALMYFVVLNFIYFFTDKKAKFDISPKIEKLLGGPRLTEAERLAKELGKSSNIPANGLFSNDQILPADVAINDHEQANLRCIVKQLVREDILEADYGHRSEKEILKRSRREDESTQKLVENQVVPYFELVPTGGRLEIFIGLNKMERLAVGHLSSVGLTDVKSAQEDYHIYLANVFITGGPEKFAGRSDTTIEHDRPYELNVKVAYKGKDEK</sequence>
<organism evidence="2 3">
    <name type="scientific">Paucilactobacillus nenjiangensis</name>
    <dbReference type="NCBI Taxonomy" id="1296540"/>
    <lineage>
        <taxon>Bacteria</taxon>
        <taxon>Bacillati</taxon>
        <taxon>Bacillota</taxon>
        <taxon>Bacilli</taxon>
        <taxon>Lactobacillales</taxon>
        <taxon>Lactobacillaceae</taxon>
        <taxon>Paucilactobacillus</taxon>
    </lineage>
</organism>
<proteinExistence type="predicted"/>
<dbReference type="Pfam" id="PF20386">
    <property type="entry name" value="DUF6681"/>
    <property type="match status" value="1"/>
</dbReference>
<dbReference type="OrthoDB" id="2192445at2"/>
<dbReference type="InterPro" id="IPR046503">
    <property type="entry name" value="DUF6681"/>
</dbReference>
<dbReference type="AlphaFoldDB" id="A0A5P1X3Y0"/>
<feature type="transmembrane region" description="Helical" evidence="1">
    <location>
        <begin position="54"/>
        <end position="75"/>
    </location>
</feature>
<feature type="transmembrane region" description="Helical" evidence="1">
    <location>
        <begin position="24"/>
        <end position="42"/>
    </location>
</feature>
<evidence type="ECO:0000256" key="1">
    <source>
        <dbReference type="SAM" id="Phobius"/>
    </source>
</evidence>
<protein>
    <submittedName>
        <fullName evidence="2">Uncharacterized protein</fullName>
    </submittedName>
</protein>
<keyword evidence="1" id="KW-0812">Transmembrane</keyword>